<sequence length="187" mass="20903">MNHNSQHADDDETATSEETMEESTTSTSPGGWGPSDFRGWGVAPMNERGRETHISRSTALRNLRADFVHANLTFTGNHQRDTALDSLDTKLWASVQSYRSSDEARKGSSPFPTFTGPQVLQRLEEVNALIASRTLEHQSLKNDILEVSNTLSELRAREKQASTEIKALRNAQRELEDLKEIAHARLS</sequence>
<proteinExistence type="predicted"/>
<dbReference type="Proteomes" id="UP001163846">
    <property type="component" value="Unassembled WGS sequence"/>
</dbReference>
<feature type="compositionally biased region" description="Acidic residues" evidence="2">
    <location>
        <begin position="9"/>
        <end position="21"/>
    </location>
</feature>
<feature type="region of interest" description="Disordered" evidence="2">
    <location>
        <begin position="1"/>
        <end position="43"/>
    </location>
</feature>
<name>A0AA38UB51_9AGAR</name>
<evidence type="ECO:0000313" key="4">
    <source>
        <dbReference type="Proteomes" id="UP001163846"/>
    </source>
</evidence>
<dbReference type="AlphaFoldDB" id="A0AA38UB51"/>
<reference evidence="3" key="1">
    <citation type="submission" date="2022-08" db="EMBL/GenBank/DDBJ databases">
        <authorList>
            <consortium name="DOE Joint Genome Institute"/>
            <person name="Min B."/>
            <person name="Riley R."/>
            <person name="Sierra-Patev S."/>
            <person name="Naranjo-Ortiz M."/>
            <person name="Looney B."/>
            <person name="Konkel Z."/>
            <person name="Slot J.C."/>
            <person name="Sakamoto Y."/>
            <person name="Steenwyk J.L."/>
            <person name="Rokas A."/>
            <person name="Carro J."/>
            <person name="Camarero S."/>
            <person name="Ferreira P."/>
            <person name="Molpeceres G."/>
            <person name="Ruiz-Duenas F.J."/>
            <person name="Serrano A."/>
            <person name="Henrissat B."/>
            <person name="Drula E."/>
            <person name="Hughes K.W."/>
            <person name="Mata J.L."/>
            <person name="Ishikawa N.K."/>
            <person name="Vargas-Isla R."/>
            <person name="Ushijima S."/>
            <person name="Smith C.A."/>
            <person name="Ahrendt S."/>
            <person name="Andreopoulos W."/>
            <person name="He G."/>
            <person name="Labutti K."/>
            <person name="Lipzen A."/>
            <person name="Ng V."/>
            <person name="Sandor L."/>
            <person name="Barry K."/>
            <person name="Martinez A.T."/>
            <person name="Xiao Y."/>
            <person name="Gibbons J.G."/>
            <person name="Terashima K."/>
            <person name="Hibbett D.S."/>
            <person name="Grigoriev I.V."/>
        </authorList>
    </citation>
    <scope>NUCLEOTIDE SEQUENCE</scope>
    <source>
        <strain evidence="3">TFB9207</strain>
    </source>
</reference>
<keyword evidence="1" id="KW-0175">Coiled coil</keyword>
<evidence type="ECO:0000256" key="1">
    <source>
        <dbReference type="SAM" id="Coils"/>
    </source>
</evidence>
<evidence type="ECO:0000313" key="3">
    <source>
        <dbReference type="EMBL" id="KAJ3832427.1"/>
    </source>
</evidence>
<keyword evidence="4" id="KW-1185">Reference proteome</keyword>
<organism evidence="3 4">
    <name type="scientific">Lentinula raphanica</name>
    <dbReference type="NCBI Taxonomy" id="153919"/>
    <lineage>
        <taxon>Eukaryota</taxon>
        <taxon>Fungi</taxon>
        <taxon>Dikarya</taxon>
        <taxon>Basidiomycota</taxon>
        <taxon>Agaricomycotina</taxon>
        <taxon>Agaricomycetes</taxon>
        <taxon>Agaricomycetidae</taxon>
        <taxon>Agaricales</taxon>
        <taxon>Marasmiineae</taxon>
        <taxon>Omphalotaceae</taxon>
        <taxon>Lentinula</taxon>
    </lineage>
</organism>
<comment type="caution">
    <text evidence="3">The sequence shown here is derived from an EMBL/GenBank/DDBJ whole genome shotgun (WGS) entry which is preliminary data.</text>
</comment>
<dbReference type="EMBL" id="MU806963">
    <property type="protein sequence ID" value="KAJ3832427.1"/>
    <property type="molecule type" value="Genomic_DNA"/>
</dbReference>
<protein>
    <submittedName>
        <fullName evidence="3">Uncharacterized protein</fullName>
    </submittedName>
</protein>
<feature type="coiled-coil region" evidence="1">
    <location>
        <begin position="137"/>
        <end position="185"/>
    </location>
</feature>
<accession>A0AA38UB51</accession>
<gene>
    <name evidence="3" type="ORF">F5878DRAFT_646792</name>
</gene>
<evidence type="ECO:0000256" key="2">
    <source>
        <dbReference type="SAM" id="MobiDB-lite"/>
    </source>
</evidence>